<dbReference type="Gene3D" id="1.20.1290.10">
    <property type="entry name" value="AhpD-like"/>
    <property type="match status" value="1"/>
</dbReference>
<dbReference type="InterPro" id="IPR029032">
    <property type="entry name" value="AhpD-like"/>
</dbReference>
<protein>
    <submittedName>
        <fullName evidence="2">N/A</fullName>
    </submittedName>
</protein>
<dbReference type="InterPro" id="IPR000073">
    <property type="entry name" value="AB_hydrolase_1"/>
</dbReference>
<organism evidence="2">
    <name type="scientific">Ganoderma boninense</name>
    <dbReference type="NCBI Taxonomy" id="34458"/>
    <lineage>
        <taxon>Eukaryota</taxon>
        <taxon>Fungi</taxon>
        <taxon>Dikarya</taxon>
        <taxon>Basidiomycota</taxon>
        <taxon>Agaricomycotina</taxon>
        <taxon>Agaricomycetes</taxon>
        <taxon>Polyporales</taxon>
        <taxon>Polyporaceae</taxon>
        <taxon>Ganoderma</taxon>
    </lineage>
</organism>
<dbReference type="Pfam" id="PF00561">
    <property type="entry name" value="Abhydrolase_1"/>
    <property type="match status" value="1"/>
</dbReference>
<dbReference type="SUPFAM" id="SSF53474">
    <property type="entry name" value="alpha/beta-Hydrolases"/>
    <property type="match status" value="1"/>
</dbReference>
<dbReference type="InterPro" id="IPR029058">
    <property type="entry name" value="AB_hydrolase_fold"/>
</dbReference>
<dbReference type="PRINTS" id="PR00111">
    <property type="entry name" value="ABHYDROLASE"/>
</dbReference>
<feature type="domain" description="AB hydrolase-1" evidence="1">
    <location>
        <begin position="116"/>
        <end position="232"/>
    </location>
</feature>
<dbReference type="PANTHER" id="PTHR43194">
    <property type="entry name" value="HYDROLASE ALPHA/BETA FOLD FAMILY"/>
    <property type="match status" value="1"/>
</dbReference>
<reference evidence="2" key="1">
    <citation type="submission" date="2019-10" db="EMBL/GenBank/DDBJ databases">
        <authorList>
            <person name="Nor Muhammad N."/>
        </authorList>
    </citation>
    <scope>NUCLEOTIDE SEQUENCE</scope>
</reference>
<sequence length="366" mass="39074">MTTNIQVQESTFTLMRAAFFMAGIGPDETSLERKLVEAVSTCATYNMTSRFLVALNVDDRADVPCPVPGLAAPRLPLSKPSFAPSPSSPNPDVGRIRLPDGAGIATKVFFRDMQAPWVVLVNSLLTNLTMWDAVQPALSAHYNVLAYDQRGHGQSGVHASPCTLESLADDVAHILDHFQIARAHAVIGASQGGATALAFAVRHGGRAARIVACDTQPASPEANKAAWDERIALARAEGMPKLADATVRRWFGPGTAVSDTVRARVHYMVAGTNLSGFVKGARALQEYDLVAQGLVEALRSTPTLLVAGSADGLIPDRLAKFASEVGSPETVVFRSVEGAGHLPMCDQPKAWIDVVLPWLTKEMDNQ</sequence>
<proteinExistence type="predicted"/>
<dbReference type="AlphaFoldDB" id="A0A5K1JUX4"/>
<dbReference type="PANTHER" id="PTHR43194:SF2">
    <property type="entry name" value="PEROXISOMAL MEMBRANE PROTEIN LPX1"/>
    <property type="match status" value="1"/>
</dbReference>
<evidence type="ECO:0000313" key="2">
    <source>
        <dbReference type="EMBL" id="VWO95552.1"/>
    </source>
</evidence>
<name>A0A5K1JUX4_9APHY</name>
<gene>
    <name evidence="2" type="primary">W7N2A8</name>
</gene>
<dbReference type="Gene3D" id="3.40.50.1820">
    <property type="entry name" value="alpha/beta hydrolase"/>
    <property type="match status" value="1"/>
</dbReference>
<dbReference type="InterPro" id="IPR050228">
    <property type="entry name" value="Carboxylesterase_BioH"/>
</dbReference>
<evidence type="ECO:0000259" key="1">
    <source>
        <dbReference type="Pfam" id="PF00561"/>
    </source>
</evidence>
<accession>A0A5K1JUX4</accession>
<dbReference type="EMBL" id="LR724931">
    <property type="protein sequence ID" value="VWO95552.1"/>
    <property type="molecule type" value="Genomic_DNA"/>
</dbReference>